<keyword evidence="4" id="KW-1185">Reference proteome</keyword>
<dbReference type="InterPro" id="IPR056884">
    <property type="entry name" value="NPHP3-like_N"/>
</dbReference>
<name>A0ABR0GC11_9PEZI</name>
<dbReference type="PANTHER" id="PTHR10039:SF16">
    <property type="entry name" value="GPI INOSITOL-DEACYLASE"/>
    <property type="match status" value="1"/>
</dbReference>
<keyword evidence="1" id="KW-0677">Repeat</keyword>
<evidence type="ECO:0000313" key="4">
    <source>
        <dbReference type="Proteomes" id="UP001323405"/>
    </source>
</evidence>
<dbReference type="Proteomes" id="UP001323405">
    <property type="component" value="Unassembled WGS sequence"/>
</dbReference>
<evidence type="ECO:0000313" key="3">
    <source>
        <dbReference type="EMBL" id="KAK4653300.1"/>
    </source>
</evidence>
<accession>A0ABR0GC11</accession>
<feature type="domain" description="Nephrocystin 3-like N-terminal" evidence="2">
    <location>
        <begin position="3"/>
        <end position="105"/>
    </location>
</feature>
<evidence type="ECO:0000256" key="1">
    <source>
        <dbReference type="ARBA" id="ARBA00022737"/>
    </source>
</evidence>
<dbReference type="RefSeq" id="XP_062742275.1">
    <property type="nucleotide sequence ID" value="XM_062883923.1"/>
</dbReference>
<protein>
    <recommendedName>
        <fullName evidence="2">Nephrocystin 3-like N-terminal domain-containing protein</fullName>
    </recommendedName>
</protein>
<dbReference type="GeneID" id="87903658"/>
<organism evidence="3 4">
    <name type="scientific">Podospora pseudocomata</name>
    <dbReference type="NCBI Taxonomy" id="2093779"/>
    <lineage>
        <taxon>Eukaryota</taxon>
        <taxon>Fungi</taxon>
        <taxon>Dikarya</taxon>
        <taxon>Ascomycota</taxon>
        <taxon>Pezizomycotina</taxon>
        <taxon>Sordariomycetes</taxon>
        <taxon>Sordariomycetidae</taxon>
        <taxon>Sordariales</taxon>
        <taxon>Podosporaceae</taxon>
        <taxon>Podospora</taxon>
    </lineage>
</organism>
<reference evidence="3 4" key="1">
    <citation type="journal article" date="2023" name="bioRxiv">
        <title>High-quality genome assemblies of four members of thePodospora anserinaspecies complex.</title>
        <authorList>
            <person name="Ament-Velasquez S.L."/>
            <person name="Vogan A.A."/>
            <person name="Wallerman O."/>
            <person name="Hartmann F."/>
            <person name="Gautier V."/>
            <person name="Silar P."/>
            <person name="Giraud T."/>
            <person name="Johannesson H."/>
        </authorList>
    </citation>
    <scope>NUCLEOTIDE SEQUENCE [LARGE SCALE GENOMIC DNA]</scope>
    <source>
        <strain evidence="3 4">CBS 415.72m</strain>
    </source>
</reference>
<dbReference type="PANTHER" id="PTHR10039">
    <property type="entry name" value="AMELOGENIN"/>
    <property type="match status" value="1"/>
</dbReference>
<proteinExistence type="predicted"/>
<dbReference type="Pfam" id="PF24883">
    <property type="entry name" value="NPHP3_N"/>
    <property type="match status" value="1"/>
</dbReference>
<dbReference type="EMBL" id="JAFFHA010000007">
    <property type="protein sequence ID" value="KAK4653300.1"/>
    <property type="molecule type" value="Genomic_DNA"/>
</dbReference>
<sequence length="207" mass="23664">MESQPTKQNIAYCLRTIAFQLAKTHQPFAVRLLHLHKETRFTAAEQKFGLIWDTIFENIVFKMDFGQTLHWIFDGLDEADAPKLLVRSLLEIKSKTRIKLLLFSRPKKDLTNILMARFGAVPMVSVSVEQTQEDIEQYVASVASEIFPDAGGPIHEYVIQQITKRAEGSFLWTRPALETLRDNWHTQADIDMALNNVPKGMHSLINA</sequence>
<gene>
    <name evidence="3" type="ORF">QC762_0082160</name>
</gene>
<evidence type="ECO:0000259" key="2">
    <source>
        <dbReference type="Pfam" id="PF24883"/>
    </source>
</evidence>
<comment type="caution">
    <text evidence="3">The sequence shown here is derived from an EMBL/GenBank/DDBJ whole genome shotgun (WGS) entry which is preliminary data.</text>
</comment>